<evidence type="ECO:0000313" key="4">
    <source>
        <dbReference type="Proteomes" id="UP000267821"/>
    </source>
</evidence>
<evidence type="ECO:0000256" key="1">
    <source>
        <dbReference type="SAM" id="MobiDB-lite"/>
    </source>
</evidence>
<dbReference type="Proteomes" id="UP000267821">
    <property type="component" value="Unassembled WGS sequence"/>
</dbReference>
<protein>
    <submittedName>
        <fullName evidence="3">Uncharacterized protein</fullName>
    </submittedName>
</protein>
<proteinExistence type="predicted"/>
<sequence length="680" mass="76794">MDLLIPSKFIFTLLYFPTYISGSIAAPISPFSETPEDVQIETTRWQPEPAIRGTFRLLISCVVTLSLCAWTALHLNIPPSDLSSFQWYLKKAKWLLMGILAPELVAFTAWDQWREAKELTARVNEIFQNRAAANDPDFIPRKHPWTLIHSHYACMGGFVFDTKPHKPHEVEYIPNSPRLTINSHGILFLAQNVNLPDIPLESIQDHSKADDLAKILVIMQASWIIIDCISRTISQLPLTLLEVNTVAHVLCAFAIYALWWDKPLNVFVPTVLVEEWARPISAFMYMASGVSINYEIVSVKTEYVPLPAHNGRWLEVRRVCEFSDLIWPLPDKGSASALSQDSLQLPVPDPQAQTPLQPPGPQVPGFSPADSITTIGASNTPVESNPQNGYPHKPPDQTISATGITLEMYEPLPNTSLAGNPNSAHYWSKTPTLTLDSTATTRWQLSSQAITIYLKYPEVVFSYTNRVPEIRPELRIHHDLLETHAMNWGRSDGWIASTGVAVASAIYAGVHLAAWNTYFPTPYESKIWHDSALIIVICSINVAIAAPMDTLAEWVRHKQPPWHFWMQEHCSESKYTFPKVIWVIYRILGLIFKWTIMGPIGLIYHFLWYSATVQPFYDAADLVSFFPKPKNLIRLVLTLALVTTHCAARAFIVVEAFISLRKLPVKAYETSKWSQMLPHI</sequence>
<evidence type="ECO:0000256" key="2">
    <source>
        <dbReference type="SAM" id="Phobius"/>
    </source>
</evidence>
<dbReference type="OrthoDB" id="9451547at2759"/>
<gene>
    <name evidence="3" type="ORF">L211DRAFT_869976</name>
</gene>
<keyword evidence="2" id="KW-1133">Transmembrane helix</keyword>
<keyword evidence="4" id="KW-1185">Reference proteome</keyword>
<feature type="transmembrane region" description="Helical" evidence="2">
    <location>
        <begin position="583"/>
        <end position="607"/>
    </location>
</feature>
<accession>A0A3N4LF14</accession>
<feature type="transmembrane region" description="Helical" evidence="2">
    <location>
        <begin position="494"/>
        <end position="515"/>
    </location>
</feature>
<keyword evidence="2" id="KW-0812">Transmembrane</keyword>
<feature type="transmembrane region" description="Helical" evidence="2">
    <location>
        <begin position="632"/>
        <end position="658"/>
    </location>
</feature>
<dbReference type="InParanoid" id="A0A3N4LF14"/>
<dbReference type="STRING" id="1051890.A0A3N4LF14"/>
<organism evidence="3 4">
    <name type="scientific">Terfezia boudieri ATCC MYA-4762</name>
    <dbReference type="NCBI Taxonomy" id="1051890"/>
    <lineage>
        <taxon>Eukaryota</taxon>
        <taxon>Fungi</taxon>
        <taxon>Dikarya</taxon>
        <taxon>Ascomycota</taxon>
        <taxon>Pezizomycotina</taxon>
        <taxon>Pezizomycetes</taxon>
        <taxon>Pezizales</taxon>
        <taxon>Pezizaceae</taxon>
        <taxon>Terfezia</taxon>
    </lineage>
</organism>
<dbReference type="AlphaFoldDB" id="A0A3N4LF14"/>
<dbReference type="EMBL" id="ML121559">
    <property type="protein sequence ID" value="RPB21473.1"/>
    <property type="molecule type" value="Genomic_DNA"/>
</dbReference>
<reference evidence="3 4" key="1">
    <citation type="journal article" date="2018" name="Nat. Ecol. Evol.">
        <title>Pezizomycetes genomes reveal the molecular basis of ectomycorrhizal truffle lifestyle.</title>
        <authorList>
            <person name="Murat C."/>
            <person name="Payen T."/>
            <person name="Noel B."/>
            <person name="Kuo A."/>
            <person name="Morin E."/>
            <person name="Chen J."/>
            <person name="Kohler A."/>
            <person name="Krizsan K."/>
            <person name="Balestrini R."/>
            <person name="Da Silva C."/>
            <person name="Montanini B."/>
            <person name="Hainaut M."/>
            <person name="Levati E."/>
            <person name="Barry K.W."/>
            <person name="Belfiori B."/>
            <person name="Cichocki N."/>
            <person name="Clum A."/>
            <person name="Dockter R.B."/>
            <person name="Fauchery L."/>
            <person name="Guy J."/>
            <person name="Iotti M."/>
            <person name="Le Tacon F."/>
            <person name="Lindquist E.A."/>
            <person name="Lipzen A."/>
            <person name="Malagnac F."/>
            <person name="Mello A."/>
            <person name="Molinier V."/>
            <person name="Miyauchi S."/>
            <person name="Poulain J."/>
            <person name="Riccioni C."/>
            <person name="Rubini A."/>
            <person name="Sitrit Y."/>
            <person name="Splivallo R."/>
            <person name="Traeger S."/>
            <person name="Wang M."/>
            <person name="Zifcakova L."/>
            <person name="Wipf D."/>
            <person name="Zambonelli A."/>
            <person name="Paolocci F."/>
            <person name="Nowrousian M."/>
            <person name="Ottonello S."/>
            <person name="Baldrian P."/>
            <person name="Spatafora J.W."/>
            <person name="Henrissat B."/>
            <person name="Nagy L.G."/>
            <person name="Aury J.M."/>
            <person name="Wincker P."/>
            <person name="Grigoriev I.V."/>
            <person name="Bonfante P."/>
            <person name="Martin F.M."/>
        </authorList>
    </citation>
    <scope>NUCLEOTIDE SEQUENCE [LARGE SCALE GENOMIC DNA]</scope>
    <source>
        <strain evidence="3 4">ATCC MYA-4762</strain>
    </source>
</reference>
<feature type="compositionally biased region" description="Polar residues" evidence="1">
    <location>
        <begin position="370"/>
        <end position="388"/>
    </location>
</feature>
<keyword evidence="2" id="KW-0472">Membrane</keyword>
<name>A0A3N4LF14_9PEZI</name>
<dbReference type="PANTHER" id="PTHR35043">
    <property type="entry name" value="TRANSCRIPTION FACTOR DOMAIN-CONTAINING PROTEIN"/>
    <property type="match status" value="1"/>
</dbReference>
<evidence type="ECO:0000313" key="3">
    <source>
        <dbReference type="EMBL" id="RPB21473.1"/>
    </source>
</evidence>
<dbReference type="PANTHER" id="PTHR35043:SF7">
    <property type="entry name" value="TRANSCRIPTION FACTOR DOMAIN-CONTAINING PROTEIN"/>
    <property type="match status" value="1"/>
</dbReference>
<feature type="region of interest" description="Disordered" evidence="1">
    <location>
        <begin position="344"/>
        <end position="398"/>
    </location>
</feature>